<dbReference type="RefSeq" id="WP_088353556.1">
    <property type="nucleotide sequence ID" value="NZ_CP061813.1"/>
</dbReference>
<dbReference type="OrthoDB" id="1202666at2"/>
<keyword evidence="3" id="KW-1185">Reference proteome</keyword>
<feature type="chain" id="PRO_5033020080" evidence="1">
    <location>
        <begin position="24"/>
        <end position="116"/>
    </location>
</feature>
<dbReference type="EMBL" id="CP061813">
    <property type="protein sequence ID" value="QOD61297.1"/>
    <property type="molecule type" value="Genomic_DNA"/>
</dbReference>
<evidence type="ECO:0000313" key="2">
    <source>
        <dbReference type="EMBL" id="QOD61297.1"/>
    </source>
</evidence>
<evidence type="ECO:0000256" key="1">
    <source>
        <dbReference type="SAM" id="SignalP"/>
    </source>
</evidence>
<reference evidence="2 3" key="1">
    <citation type="journal article" date="2016" name="Int. J. Syst. Evol. Microbiol.">
        <title>Polaribacter haliotis sp. nov., isolated from the gut of abalone Haliotis discus hannai.</title>
        <authorList>
            <person name="Kim Y.O."/>
            <person name="Park I.S."/>
            <person name="Park S."/>
            <person name="Nam B.H."/>
            <person name="Park J.M."/>
            <person name="Kim D.G."/>
            <person name="Yoon J.H."/>
        </authorList>
    </citation>
    <scope>NUCLEOTIDE SEQUENCE [LARGE SCALE GENOMIC DNA]</scope>
    <source>
        <strain evidence="2 3">KCTC 52418</strain>
    </source>
</reference>
<proteinExistence type="predicted"/>
<sequence length="116" mass="13226">MKNFKTIIAIIALSLTTVFSIVANDKDLKVEKKTNKLRTEMSAFIGKNVPVEIKKTTTVEVSFMINNLNEIVVLTTDSKNRELNLFFKKKLNYKKIVTKGITKGDVYKIPFKVNVK</sequence>
<organism evidence="2 3">
    <name type="scientific">Polaribacter haliotis</name>
    <dbReference type="NCBI Taxonomy" id="1888915"/>
    <lineage>
        <taxon>Bacteria</taxon>
        <taxon>Pseudomonadati</taxon>
        <taxon>Bacteroidota</taxon>
        <taxon>Flavobacteriia</taxon>
        <taxon>Flavobacteriales</taxon>
        <taxon>Flavobacteriaceae</taxon>
    </lineage>
</organism>
<name>A0A7L8AH34_9FLAO</name>
<dbReference type="AlphaFoldDB" id="A0A7L8AH34"/>
<gene>
    <name evidence="2" type="ORF">H9I45_02285</name>
</gene>
<dbReference type="Proteomes" id="UP000516764">
    <property type="component" value="Chromosome"/>
</dbReference>
<evidence type="ECO:0000313" key="3">
    <source>
        <dbReference type="Proteomes" id="UP000516764"/>
    </source>
</evidence>
<accession>A0A7L8AH34</accession>
<feature type="signal peptide" evidence="1">
    <location>
        <begin position="1"/>
        <end position="23"/>
    </location>
</feature>
<keyword evidence="1" id="KW-0732">Signal</keyword>
<protein>
    <submittedName>
        <fullName evidence="2">Uncharacterized protein</fullName>
    </submittedName>
</protein>
<dbReference type="KEGG" id="phal:H9I45_02285"/>